<dbReference type="PANTHER" id="PTHR10974:SF1">
    <property type="entry name" value="FI08016P-RELATED"/>
    <property type="match status" value="1"/>
</dbReference>
<dbReference type="Proteomes" id="UP001432027">
    <property type="component" value="Unassembled WGS sequence"/>
</dbReference>
<evidence type="ECO:0000313" key="1">
    <source>
        <dbReference type="EMBL" id="GMT00154.1"/>
    </source>
</evidence>
<dbReference type="AlphaFoldDB" id="A0AAV5TZY9"/>
<evidence type="ECO:0000313" key="2">
    <source>
        <dbReference type="Proteomes" id="UP001432027"/>
    </source>
</evidence>
<feature type="non-terminal residue" evidence="1">
    <location>
        <position position="568"/>
    </location>
</feature>
<organism evidence="1 2">
    <name type="scientific">Pristionchus entomophagus</name>
    <dbReference type="NCBI Taxonomy" id="358040"/>
    <lineage>
        <taxon>Eukaryota</taxon>
        <taxon>Metazoa</taxon>
        <taxon>Ecdysozoa</taxon>
        <taxon>Nematoda</taxon>
        <taxon>Chromadorea</taxon>
        <taxon>Rhabditida</taxon>
        <taxon>Rhabditina</taxon>
        <taxon>Diplogasteromorpha</taxon>
        <taxon>Diplogasteroidea</taxon>
        <taxon>Neodiplogasteridae</taxon>
        <taxon>Pristionchus</taxon>
    </lineage>
</organism>
<dbReference type="InterPro" id="IPR004245">
    <property type="entry name" value="DUF229"/>
</dbReference>
<dbReference type="EMBL" id="BTSX01000005">
    <property type="protein sequence ID" value="GMT00154.1"/>
    <property type="molecule type" value="Genomic_DNA"/>
</dbReference>
<sequence length="568" mass="65155">SMSYSPLSPPHSNRILSCLCNGKTKKVLFYLGLKFLIVGMNVEERTRIFEETANKVSFQIVSLSTSSIISQSCLLPNRDLFLLHSLDLPRCSHSEEDWLWVTVNGDVLPRERREASYCKKRRNRDEPWVKLRFGERIRDYTGRFSLNGGINDCRQNFLWKISPEESVKMELQSIKKKNNNLLIFDLSPIGKTEFRQRFRSTIIWLKNNRPYTELKNVHAASEQYYIDGMFRDGASESDLMKKTHATLIIDRENGRNLSRFAHHYGFFRYPDFSTCLHSHDQHSKSLTVLTDFLSSYRSGPHFASVHLSLPSGSDLLEMDTHLSSWFHRNNHLLNHTTIVITAGGSSLLDSSSSFSSLIDARLPFLALSASSPLEKSQEHSNLSSSFVSSLEFFSSYLLGKNYRSMNCLEAGIGEEYCMCVEKRGALMSPSGVQEVVEIVDSIIIWINEKTLKYRFICETVMMDEIIEATKISISPEALRLPIHGKSDRYFIEEDFTQYTIQFTIKPGRRLFEATVIYFSVDRTVEIDIESVRLISEEESGECARSFPSVISFCSCKPLLKSMFSRLIF</sequence>
<dbReference type="PANTHER" id="PTHR10974">
    <property type="entry name" value="FI08016P-RELATED"/>
    <property type="match status" value="1"/>
</dbReference>
<comment type="caution">
    <text evidence="1">The sequence shown here is derived from an EMBL/GenBank/DDBJ whole genome shotgun (WGS) entry which is preliminary data.</text>
</comment>
<feature type="non-terminal residue" evidence="1">
    <location>
        <position position="1"/>
    </location>
</feature>
<gene>
    <name evidence="1" type="ORF">PENTCL1PPCAC_22328</name>
</gene>
<accession>A0AAV5TZY9</accession>
<reference evidence="1" key="1">
    <citation type="submission" date="2023-10" db="EMBL/GenBank/DDBJ databases">
        <title>Genome assembly of Pristionchus species.</title>
        <authorList>
            <person name="Yoshida K."/>
            <person name="Sommer R.J."/>
        </authorList>
    </citation>
    <scope>NUCLEOTIDE SEQUENCE</scope>
    <source>
        <strain evidence="1">RS0144</strain>
    </source>
</reference>
<protein>
    <submittedName>
        <fullName evidence="1">Uncharacterized protein</fullName>
    </submittedName>
</protein>
<name>A0AAV5TZY9_9BILA</name>
<keyword evidence="2" id="KW-1185">Reference proteome</keyword>
<dbReference type="GO" id="GO:0005615">
    <property type="term" value="C:extracellular space"/>
    <property type="evidence" value="ECO:0007669"/>
    <property type="project" value="TreeGrafter"/>
</dbReference>
<proteinExistence type="predicted"/>